<evidence type="ECO:0000313" key="3">
    <source>
        <dbReference type="Proteomes" id="UP000013261"/>
    </source>
</evidence>
<keyword evidence="3" id="KW-1185">Reference proteome</keyword>
<dbReference type="Proteomes" id="UP000013261">
    <property type="component" value="Unassembled WGS sequence"/>
</dbReference>
<feature type="transmembrane region" description="Helical" evidence="1">
    <location>
        <begin position="83"/>
        <end position="103"/>
    </location>
</feature>
<evidence type="ECO:0000256" key="1">
    <source>
        <dbReference type="SAM" id="Phobius"/>
    </source>
</evidence>
<keyword evidence="1" id="KW-0472">Membrane</keyword>
<feature type="transmembrane region" description="Helical" evidence="1">
    <location>
        <begin position="180"/>
        <end position="198"/>
    </location>
</feature>
<protein>
    <submittedName>
        <fullName evidence="2">Uncharacterized protein</fullName>
    </submittedName>
</protein>
<dbReference type="EMBL" id="APRL01000013">
    <property type="protein sequence ID" value="ENW92746.1"/>
    <property type="molecule type" value="Genomic_DNA"/>
</dbReference>
<feature type="transmembrane region" description="Helical" evidence="1">
    <location>
        <begin position="54"/>
        <end position="76"/>
    </location>
</feature>
<proteinExistence type="predicted"/>
<dbReference type="AlphaFoldDB" id="N9MPQ2"/>
<dbReference type="PATRIC" id="fig|1217703.3.peg.2612"/>
<gene>
    <name evidence="2" type="ORF">F904_02689</name>
</gene>
<dbReference type="RefSeq" id="WP_005190078.1">
    <property type="nucleotide sequence ID" value="NZ_KB850050.1"/>
</dbReference>
<dbReference type="HOGENOM" id="CLU_1025375_0_0_6"/>
<reference evidence="2 3" key="1">
    <citation type="submission" date="2013-02" db="EMBL/GenBank/DDBJ databases">
        <title>The Genome Sequence of Acinetobacter sp. ANC 4105.</title>
        <authorList>
            <consortium name="The Broad Institute Genome Sequencing Platform"/>
            <consortium name="The Broad Institute Genome Sequencing Center for Infectious Disease"/>
            <person name="Cerqueira G."/>
            <person name="Feldgarden M."/>
            <person name="Courvalin P."/>
            <person name="Perichon B."/>
            <person name="Grillot-Courvalin C."/>
            <person name="Clermont D."/>
            <person name="Rocha E."/>
            <person name="Yoon E.-J."/>
            <person name="Nemec A."/>
            <person name="Walker B."/>
            <person name="Young S.K."/>
            <person name="Zeng Q."/>
            <person name="Gargeya S."/>
            <person name="Fitzgerald M."/>
            <person name="Haas B."/>
            <person name="Abouelleil A."/>
            <person name="Alvarado L."/>
            <person name="Arachchi H.M."/>
            <person name="Berlin A.M."/>
            <person name="Chapman S.B."/>
            <person name="Dewar J."/>
            <person name="Goldberg J."/>
            <person name="Griggs A."/>
            <person name="Gujja S."/>
            <person name="Hansen M."/>
            <person name="Howarth C."/>
            <person name="Imamovic A."/>
            <person name="Larimer J."/>
            <person name="McCowan C."/>
            <person name="Murphy C."/>
            <person name="Neiman D."/>
            <person name="Pearson M."/>
            <person name="Priest M."/>
            <person name="Roberts A."/>
            <person name="Saif S."/>
            <person name="Shea T."/>
            <person name="Sisk P."/>
            <person name="Sykes S."/>
            <person name="Wortman J."/>
            <person name="Nusbaum C."/>
            <person name="Birren B."/>
        </authorList>
    </citation>
    <scope>NUCLEOTIDE SEQUENCE [LARGE SCALE GENOMIC DNA]</scope>
    <source>
        <strain evidence="2 3">ANC 4105</strain>
    </source>
</reference>
<dbReference type="OrthoDB" id="6694653at2"/>
<keyword evidence="1" id="KW-1133">Transmembrane helix</keyword>
<accession>N9MPQ2</accession>
<keyword evidence="1" id="KW-0812">Transmembrane</keyword>
<sequence>MKFSFSFDIAVLITLLTSFLFWCGYWYNYGYVEYFGVSISFFDLSFPNTMIDGFLVGIDKFLYLFIFLLITIFLTGNSGKDGFYIFNIFVSAVIWFFAIIYYLCYGMHKKTKIVYITPYYQSPLLKKSIPQIPRKKPDFSKNKSFRFAKSHLVKNKMDLANLKKDIYGKPDTETGILKSLIFHIAALFLFIFIILILFNSGMSLQKTGNDDAERNFLLNFNKRSAQANELFHVFPEIKEINDNEPKDQNSLSKYLLTNVCNKDSCFAVDNSKKTKLVKLENIEILNSYKEPEKETKRTSVS</sequence>
<feature type="transmembrane region" description="Helical" evidence="1">
    <location>
        <begin position="7"/>
        <end position="27"/>
    </location>
</feature>
<comment type="caution">
    <text evidence="2">The sequence shown here is derived from an EMBL/GenBank/DDBJ whole genome shotgun (WGS) entry which is preliminary data.</text>
</comment>
<evidence type="ECO:0000313" key="2">
    <source>
        <dbReference type="EMBL" id="ENW92746.1"/>
    </source>
</evidence>
<organism evidence="2 3">
    <name type="scientific">Acinetobacter dispersus</name>
    <dbReference type="NCBI Taxonomy" id="70348"/>
    <lineage>
        <taxon>Bacteria</taxon>
        <taxon>Pseudomonadati</taxon>
        <taxon>Pseudomonadota</taxon>
        <taxon>Gammaproteobacteria</taxon>
        <taxon>Moraxellales</taxon>
        <taxon>Moraxellaceae</taxon>
        <taxon>Acinetobacter</taxon>
    </lineage>
</organism>
<name>N9MPQ2_9GAMM</name>
<dbReference type="eggNOG" id="ENOG50302X8">
    <property type="taxonomic scope" value="Bacteria"/>
</dbReference>